<sequence>MTDDDIAAWLRDSDPSLRWQVERDLDHAPEAVWRESRSRVVTEGHGAALLALQDEDGQWAGGAYFPADASPDEPGQPWTATTWSLNSLREWGVPPDALRPDTAGLLHRNARWEYDDLPYWGGEVDACINGYTLANGGWLGADVSPIAGWLVGHRLSDGGWNCDWVEGATRSSFHSTLNALTGILDFEERTGGTPELTAARRGAQEYLLERGLMRRRSTGEVHAPWATHFAYPYRWFYSVLRAADYFRAASLHDGVGADERMAEAISLIRDARDADGTWHQQLRHEGRSWFEVDAPPGEPSRWLTFHALRVLEWWDEARRPAPA</sequence>
<evidence type="ECO:0000313" key="1">
    <source>
        <dbReference type="EMBL" id="QEW04357.1"/>
    </source>
</evidence>
<evidence type="ECO:0000313" key="2">
    <source>
        <dbReference type="Proteomes" id="UP000325516"/>
    </source>
</evidence>
<gene>
    <name evidence="1" type="ORF">F6J85_15530</name>
</gene>
<organism evidence="1 2">
    <name type="scientific">Microbacterium lushaniae</name>
    <dbReference type="NCBI Taxonomy" id="2614639"/>
    <lineage>
        <taxon>Bacteria</taxon>
        <taxon>Bacillati</taxon>
        <taxon>Actinomycetota</taxon>
        <taxon>Actinomycetes</taxon>
        <taxon>Micrococcales</taxon>
        <taxon>Microbacteriaceae</taxon>
        <taxon>Microbacterium</taxon>
    </lineage>
</organism>
<proteinExistence type="predicted"/>
<accession>A0A5J6L7F9</accession>
<keyword evidence="2" id="KW-1185">Reference proteome</keyword>
<dbReference type="InterPro" id="IPR008930">
    <property type="entry name" value="Terpenoid_cyclase/PrenylTrfase"/>
</dbReference>
<dbReference type="EMBL" id="CP044232">
    <property type="protein sequence ID" value="QEW04357.1"/>
    <property type="molecule type" value="Genomic_DNA"/>
</dbReference>
<dbReference type="RefSeq" id="WP_150926420.1">
    <property type="nucleotide sequence ID" value="NZ_CP044232.1"/>
</dbReference>
<dbReference type="KEGG" id="mlz:F6J85_15530"/>
<reference evidence="2" key="1">
    <citation type="submission" date="2019-09" db="EMBL/GenBank/DDBJ databases">
        <title>Mumia zhuanghuii sp. nov. isolated from the intestinal contents of plateau pika (Ochotona curzoniae) in the Qinghai-Tibet plateau of China.</title>
        <authorList>
            <person name="Tian Z."/>
        </authorList>
    </citation>
    <scope>NUCLEOTIDE SEQUENCE [LARGE SCALE GENOMIC DNA]</scope>
    <source>
        <strain evidence="2">L-031</strain>
    </source>
</reference>
<dbReference type="SUPFAM" id="SSF48239">
    <property type="entry name" value="Terpenoid cyclases/Protein prenyltransferases"/>
    <property type="match status" value="1"/>
</dbReference>
<name>A0A5J6L7F9_9MICO</name>
<dbReference type="AlphaFoldDB" id="A0A5J6L7F9"/>
<dbReference type="Proteomes" id="UP000325516">
    <property type="component" value="Chromosome"/>
</dbReference>
<protein>
    <submittedName>
        <fullName evidence="1">Squalene cyclase</fullName>
    </submittedName>
</protein>